<sequence length="189" mass="19868">MIARTTLKRTVIASAVAVAGAGFLFSQTANADEAETLGGMDVVKVAPYEAVEINDDWSIGLLPEGEQNYVVSDPAGFAEAVEEAKGLEGDDIDPESISLSTFLNTEDDSELFAGAWRSDQGVPHITVTPDGQDFGYGAQPLALEGEDGWGAYYFDPAAAGVEADGYTVTATDDEGNVIDEVHVGAEEEK</sequence>
<proteinExistence type="predicted"/>
<evidence type="ECO:0000313" key="3">
    <source>
        <dbReference type="Proteomes" id="UP000311713"/>
    </source>
</evidence>
<evidence type="ECO:0000313" key="2">
    <source>
        <dbReference type="EMBL" id="TNM34495.1"/>
    </source>
</evidence>
<protein>
    <submittedName>
        <fullName evidence="2">Uncharacterized protein</fullName>
    </submittedName>
</protein>
<reference evidence="2 3" key="1">
    <citation type="submission" date="2019-06" db="EMBL/GenBank/DDBJ databases">
        <title>Draft genome of Streptomyces sedi sp. JCM16909.</title>
        <authorList>
            <person name="Klykleung N."/>
            <person name="Tanasupawat S."/>
            <person name="Kudo T."/>
            <person name="Yuki M."/>
            <person name="Ohkuma M."/>
        </authorList>
    </citation>
    <scope>NUCLEOTIDE SEQUENCE [LARGE SCALE GENOMIC DNA]</scope>
    <source>
        <strain evidence="2 3">JCM 16909</strain>
    </source>
</reference>
<gene>
    <name evidence="2" type="ORF">FH715_02155</name>
</gene>
<comment type="caution">
    <text evidence="2">The sequence shown here is derived from an EMBL/GenBank/DDBJ whole genome shotgun (WGS) entry which is preliminary data.</text>
</comment>
<dbReference type="RefSeq" id="WP_139640248.1">
    <property type="nucleotide sequence ID" value="NZ_BAAAZS010000066.1"/>
</dbReference>
<feature type="signal peptide" evidence="1">
    <location>
        <begin position="1"/>
        <end position="31"/>
    </location>
</feature>
<accession>A0A5C4VFY6</accession>
<dbReference type="AlphaFoldDB" id="A0A5C4VFY6"/>
<name>A0A5C4VFY6_9ACTN</name>
<dbReference type="OrthoDB" id="4221186at2"/>
<dbReference type="Proteomes" id="UP000311713">
    <property type="component" value="Unassembled WGS sequence"/>
</dbReference>
<evidence type="ECO:0000256" key="1">
    <source>
        <dbReference type="SAM" id="SignalP"/>
    </source>
</evidence>
<feature type="chain" id="PRO_5023034299" evidence="1">
    <location>
        <begin position="32"/>
        <end position="189"/>
    </location>
</feature>
<organism evidence="2 3">
    <name type="scientific">Streptomyces sedi</name>
    <dbReference type="NCBI Taxonomy" id="555059"/>
    <lineage>
        <taxon>Bacteria</taxon>
        <taxon>Bacillati</taxon>
        <taxon>Actinomycetota</taxon>
        <taxon>Actinomycetes</taxon>
        <taxon>Kitasatosporales</taxon>
        <taxon>Streptomycetaceae</taxon>
        <taxon>Streptomyces</taxon>
    </lineage>
</organism>
<keyword evidence="1" id="KW-0732">Signal</keyword>
<keyword evidence="3" id="KW-1185">Reference proteome</keyword>
<dbReference type="EMBL" id="VDGT01000001">
    <property type="protein sequence ID" value="TNM34495.1"/>
    <property type="molecule type" value="Genomic_DNA"/>
</dbReference>